<evidence type="ECO:0008006" key="4">
    <source>
        <dbReference type="Google" id="ProtNLM"/>
    </source>
</evidence>
<dbReference type="EMBL" id="SRMA01026419">
    <property type="protein sequence ID" value="TRY84253.1"/>
    <property type="molecule type" value="Genomic_DNA"/>
</dbReference>
<dbReference type="OrthoDB" id="1045822at2759"/>
<protein>
    <recommendedName>
        <fullName evidence="4">Placenta-specific gene 8 protein</fullName>
    </recommendedName>
</protein>
<dbReference type="AlphaFoldDB" id="A0A553Q2T4"/>
<comment type="similarity">
    <text evidence="1">Belongs to the cornifelin family.</text>
</comment>
<evidence type="ECO:0000313" key="3">
    <source>
        <dbReference type="Proteomes" id="UP000316079"/>
    </source>
</evidence>
<comment type="caution">
    <text evidence="2">The sequence shown here is derived from an EMBL/GenBank/DDBJ whole genome shotgun (WGS) entry which is preliminary data.</text>
</comment>
<evidence type="ECO:0000256" key="1">
    <source>
        <dbReference type="ARBA" id="ARBA00009024"/>
    </source>
</evidence>
<organism evidence="2 3">
    <name type="scientific">Danionella cerebrum</name>
    <dbReference type="NCBI Taxonomy" id="2873325"/>
    <lineage>
        <taxon>Eukaryota</taxon>
        <taxon>Metazoa</taxon>
        <taxon>Chordata</taxon>
        <taxon>Craniata</taxon>
        <taxon>Vertebrata</taxon>
        <taxon>Euteleostomi</taxon>
        <taxon>Actinopterygii</taxon>
        <taxon>Neopterygii</taxon>
        <taxon>Teleostei</taxon>
        <taxon>Ostariophysi</taxon>
        <taxon>Cypriniformes</taxon>
        <taxon>Danionidae</taxon>
        <taxon>Danioninae</taxon>
        <taxon>Danionella</taxon>
    </lineage>
</organism>
<sequence length="242" mass="26944">MAPCGYEEWHQGANKRSYNMEVTSQPGAFEPKEFHSGLMSCCDDMGVCCCGLFCLPCLGCTIASDMNECCLCGLGMPMRSVYRTKYNLQGSMCNDWVVNFFCFHCAACQLKRDIDIRKSNGTFKLMFGFDRIPILVPRPIVTSQPSAFQPKDFQSDLCGCCEDMGICCCGLFCLPCLGCSIASDMNECCLCGLGMAMRSVYRTKYNLQGSMLNDSCVVNFCMPCAACQLKRDIEMRKRTGMF</sequence>
<evidence type="ECO:0000313" key="2">
    <source>
        <dbReference type="EMBL" id="TRY84253.1"/>
    </source>
</evidence>
<gene>
    <name evidence="2" type="ORF">DNTS_008754</name>
</gene>
<keyword evidence="3" id="KW-1185">Reference proteome</keyword>
<dbReference type="PANTHER" id="PTHR15907">
    <property type="entry name" value="DUF614 FAMILY PROTEIN-RELATED"/>
    <property type="match status" value="1"/>
</dbReference>
<dbReference type="Proteomes" id="UP000316079">
    <property type="component" value="Unassembled WGS sequence"/>
</dbReference>
<accession>A0A553Q2T4</accession>
<dbReference type="Pfam" id="PF04749">
    <property type="entry name" value="PLAC8"/>
    <property type="match status" value="2"/>
</dbReference>
<dbReference type="STRING" id="623744.A0A553Q2T4"/>
<proteinExistence type="inferred from homology"/>
<reference evidence="2 3" key="1">
    <citation type="journal article" date="2019" name="Sci. Data">
        <title>Hybrid genome assembly and annotation of Danionella translucida.</title>
        <authorList>
            <person name="Kadobianskyi M."/>
            <person name="Schulze L."/>
            <person name="Schuelke M."/>
            <person name="Judkewitz B."/>
        </authorList>
    </citation>
    <scope>NUCLEOTIDE SEQUENCE [LARGE SCALE GENOMIC DNA]</scope>
    <source>
        <strain evidence="2 3">Bolton</strain>
    </source>
</reference>
<name>A0A553Q2T4_9TELE</name>
<dbReference type="NCBIfam" id="TIGR01571">
    <property type="entry name" value="A_thal_Cys_rich"/>
    <property type="match status" value="2"/>
</dbReference>
<dbReference type="InterPro" id="IPR006461">
    <property type="entry name" value="PLAC_motif_containing"/>
</dbReference>